<comment type="similarity">
    <text evidence="3">Belongs to the peptidase M20A family.</text>
</comment>
<keyword evidence="7" id="KW-0170">Cobalt</keyword>
<dbReference type="InterPro" id="IPR011650">
    <property type="entry name" value="Peptidase_M20_dimer"/>
</dbReference>
<evidence type="ECO:0000256" key="6">
    <source>
        <dbReference type="ARBA" id="ARBA00022833"/>
    </source>
</evidence>
<dbReference type="GO" id="GO:0016787">
    <property type="term" value="F:hydrolase activity"/>
    <property type="evidence" value="ECO:0007669"/>
    <property type="project" value="UniProtKB-KW"/>
</dbReference>
<accession>C7DHV1</accession>
<dbReference type="Gene3D" id="3.40.630.10">
    <property type="entry name" value="Zn peptidases"/>
    <property type="match status" value="1"/>
</dbReference>
<reference evidence="9 10" key="1">
    <citation type="journal article" date="2009" name="Genome Biol.">
        <title>Community-wide analysis of microbial genome sequence signatures.</title>
        <authorList>
            <person name="Dick G.J."/>
            <person name="Andersson A.F."/>
            <person name="Baker B.J."/>
            <person name="Simmons S.L."/>
            <person name="Thomas B.C."/>
            <person name="Yelton A.P."/>
            <person name="Banfield J.F."/>
        </authorList>
    </citation>
    <scope>NUCLEOTIDE SEQUENCE [LARGE SCALE GENOMIC DNA]</scope>
    <source>
        <strain evidence="9">ARMAN-2</strain>
    </source>
</reference>
<evidence type="ECO:0000256" key="4">
    <source>
        <dbReference type="ARBA" id="ARBA00022723"/>
    </source>
</evidence>
<name>C7DHV1_MICA2</name>
<dbReference type="Pfam" id="PF01546">
    <property type="entry name" value="Peptidase_M20"/>
    <property type="match status" value="1"/>
</dbReference>
<dbReference type="InterPro" id="IPR036264">
    <property type="entry name" value="Bact_exopeptidase_dim_dom"/>
</dbReference>
<organism evidence="9 10">
    <name type="scientific">Candidatus Micrarchaeum acidiphilum ARMAN-2</name>
    <dbReference type="NCBI Taxonomy" id="425595"/>
    <lineage>
        <taxon>Archaea</taxon>
        <taxon>Candidatus Micrarchaeota</taxon>
        <taxon>Candidatus Micrarchaeia</taxon>
        <taxon>Candidatus Micrarchaeales</taxon>
        <taxon>Candidatus Micrarchaeaceae</taxon>
        <taxon>Candidatus Micrarchaeum</taxon>
    </lineage>
</organism>
<dbReference type="NCBIfam" id="NF010589">
    <property type="entry name" value="PRK13983.1"/>
    <property type="match status" value="1"/>
</dbReference>
<keyword evidence="10" id="KW-1185">Reference proteome</keyword>
<comment type="cofactor">
    <cofactor evidence="2">
        <name>Zn(2+)</name>
        <dbReference type="ChEBI" id="CHEBI:29105"/>
    </cofactor>
</comment>
<evidence type="ECO:0000256" key="2">
    <source>
        <dbReference type="ARBA" id="ARBA00001947"/>
    </source>
</evidence>
<dbReference type="SUPFAM" id="SSF53187">
    <property type="entry name" value="Zn-dependent exopeptidases"/>
    <property type="match status" value="1"/>
</dbReference>
<dbReference type="Proteomes" id="UP000332487">
    <property type="component" value="Unassembled WGS sequence"/>
</dbReference>
<protein>
    <submittedName>
        <fullName evidence="9">Acetylornithine deacetylase or succinyl-diaminopimelate desuccinylase</fullName>
    </submittedName>
</protein>
<evidence type="ECO:0000256" key="3">
    <source>
        <dbReference type="ARBA" id="ARBA00006247"/>
    </source>
</evidence>
<sequence>MDNAKAVAVEAVAASERKMVDSLKDMVKIPAISPLSGGKGESARADMLESLISGFGIKVRRYDYVDDSKAKRSNLIATYGGAKSTLWVISHIDTVAPGDLALWDHDPFDPVEKDGKIYGRGTTDDGQSAIGSIYALKALIDAKAQPRYNFGVCLAADEEVGSEYGIKRLLKENIFGKDDLILVPDFGTSDGMSIEIAEKGVLWLRITAVGKQVHASTPDLGVNAYRAMIRLLYEIDRVLHGKYNAKNPLFSSDYSTFEMTKHEANVESTNIVPGKEVSYMDCRILPEYKIDDILNTINEAASKVGADTGAKFKVEIFNREDPAPPTKSDSKVAVELANAIKSLRNKEPKFIGIGGGTVAKHFRDENIPAAAWETCEDIAHIPNEYCKIADMVEDAKVFAYMAL</sequence>
<evidence type="ECO:0000313" key="10">
    <source>
        <dbReference type="Proteomes" id="UP000332487"/>
    </source>
</evidence>
<reference evidence="9 10" key="2">
    <citation type="journal article" date="2010" name="Proc. Natl. Acad. Sci. U.S.A.">
        <title>Enigmatic, ultrasmall, uncultivated Archaea.</title>
        <authorList>
            <person name="Baker B.J."/>
            <person name="Comolli L.R."/>
            <person name="Dick G.J."/>
            <person name="Hauser L.J."/>
            <person name="Hyatt D."/>
            <person name="Dill B.D."/>
            <person name="Land M.L."/>
            <person name="Verberkmoes N.C."/>
            <person name="Hettich R.L."/>
            <person name="Banfield J.F."/>
        </authorList>
    </citation>
    <scope>NUCLEOTIDE SEQUENCE [LARGE SCALE GENOMIC DNA]</scope>
    <source>
        <strain evidence="9">ARMAN-2</strain>
    </source>
</reference>
<gene>
    <name evidence="9" type="ORF">UNLARM2_0642</name>
</gene>
<keyword evidence="5" id="KW-0378">Hydrolase</keyword>
<evidence type="ECO:0000259" key="8">
    <source>
        <dbReference type="Pfam" id="PF07687"/>
    </source>
</evidence>
<evidence type="ECO:0000256" key="5">
    <source>
        <dbReference type="ARBA" id="ARBA00022801"/>
    </source>
</evidence>
<dbReference type="Pfam" id="PF07687">
    <property type="entry name" value="M20_dimer"/>
    <property type="match status" value="1"/>
</dbReference>
<feature type="domain" description="Peptidase M20 dimerisation" evidence="8">
    <location>
        <begin position="196"/>
        <end position="306"/>
    </location>
</feature>
<dbReference type="GO" id="GO:0046872">
    <property type="term" value="F:metal ion binding"/>
    <property type="evidence" value="ECO:0007669"/>
    <property type="project" value="UniProtKB-KW"/>
</dbReference>
<evidence type="ECO:0000256" key="7">
    <source>
        <dbReference type="ARBA" id="ARBA00023285"/>
    </source>
</evidence>
<dbReference type="InterPro" id="IPR002933">
    <property type="entry name" value="Peptidase_M20"/>
</dbReference>
<keyword evidence="4" id="KW-0479">Metal-binding</keyword>
<dbReference type="EMBL" id="GG697240">
    <property type="protein sequence ID" value="EET90203.1"/>
    <property type="molecule type" value="Genomic_DNA"/>
</dbReference>
<comment type="cofactor">
    <cofactor evidence="1">
        <name>Co(2+)</name>
        <dbReference type="ChEBI" id="CHEBI:48828"/>
    </cofactor>
</comment>
<proteinExistence type="inferred from homology"/>
<dbReference type="SUPFAM" id="SSF55031">
    <property type="entry name" value="Bacterial exopeptidase dimerisation domain"/>
    <property type="match status" value="1"/>
</dbReference>
<dbReference type="InterPro" id="IPR050072">
    <property type="entry name" value="Peptidase_M20A"/>
</dbReference>
<dbReference type="PANTHER" id="PTHR43808:SF32">
    <property type="entry name" value="ARGE_DAPE-RELATED DEACYLASE"/>
    <property type="match status" value="1"/>
</dbReference>
<evidence type="ECO:0000313" key="9">
    <source>
        <dbReference type="EMBL" id="EET90203.1"/>
    </source>
</evidence>
<keyword evidence="6" id="KW-0862">Zinc</keyword>
<dbReference type="InterPro" id="IPR010182">
    <property type="entry name" value="ArgE/DapE"/>
</dbReference>
<dbReference type="NCBIfam" id="TIGR01910">
    <property type="entry name" value="DapE-ArgE"/>
    <property type="match status" value="1"/>
</dbReference>
<dbReference type="Gene3D" id="3.30.70.360">
    <property type="match status" value="1"/>
</dbReference>
<evidence type="ECO:0000256" key="1">
    <source>
        <dbReference type="ARBA" id="ARBA00001941"/>
    </source>
</evidence>
<dbReference type="PANTHER" id="PTHR43808">
    <property type="entry name" value="ACETYLORNITHINE DEACETYLASE"/>
    <property type="match status" value="1"/>
</dbReference>
<dbReference type="AlphaFoldDB" id="C7DHV1"/>